<feature type="domain" description="SUF system FeS cluster assembly SufBD core" evidence="2">
    <location>
        <begin position="209"/>
        <end position="443"/>
    </location>
</feature>
<dbReference type="RefSeq" id="WP_012186876.1">
    <property type="nucleotide sequence ID" value="NC_009954.1"/>
</dbReference>
<dbReference type="GeneID" id="5709919"/>
<dbReference type="EMBL" id="CP000852">
    <property type="protein sequence ID" value="ABW02657.1"/>
    <property type="molecule type" value="Genomic_DNA"/>
</dbReference>
<keyword evidence="5" id="KW-1185">Reference proteome</keyword>
<dbReference type="SUPFAM" id="SSF101960">
    <property type="entry name" value="Stabilizer of iron transporter SufD"/>
    <property type="match status" value="1"/>
</dbReference>
<evidence type="ECO:0000259" key="3">
    <source>
        <dbReference type="Pfam" id="PF19295"/>
    </source>
</evidence>
<dbReference type="InterPro" id="IPR055346">
    <property type="entry name" value="Fe-S_cluster_assembly_SufBD"/>
</dbReference>
<evidence type="ECO:0000256" key="1">
    <source>
        <dbReference type="ARBA" id="ARBA00043967"/>
    </source>
</evidence>
<dbReference type="InterPro" id="IPR000825">
    <property type="entry name" value="SUF_FeS_clus_asmbl_SufBD_core"/>
</dbReference>
<dbReference type="KEGG" id="cma:Cmaq_1840"/>
<dbReference type="GO" id="GO:0016226">
    <property type="term" value="P:iron-sulfur cluster assembly"/>
    <property type="evidence" value="ECO:0007669"/>
    <property type="project" value="InterPro"/>
</dbReference>
<evidence type="ECO:0000259" key="2">
    <source>
        <dbReference type="Pfam" id="PF01458"/>
    </source>
</evidence>
<evidence type="ECO:0000313" key="4">
    <source>
        <dbReference type="EMBL" id="ABW02657.1"/>
    </source>
</evidence>
<feature type="domain" description="SUF system FeS cluster assembly SufBD N-terminal" evidence="3">
    <location>
        <begin position="74"/>
        <end position="205"/>
    </location>
</feature>
<dbReference type="Pfam" id="PF19295">
    <property type="entry name" value="SufBD_N"/>
    <property type="match status" value="1"/>
</dbReference>
<dbReference type="Pfam" id="PF01458">
    <property type="entry name" value="SUFBD_core"/>
    <property type="match status" value="1"/>
</dbReference>
<dbReference type="InterPro" id="IPR010231">
    <property type="entry name" value="SUF_FeS_clus_asmbl_SufB"/>
</dbReference>
<comment type="similarity">
    <text evidence="1">Belongs to the iron-sulfur cluster assembly SufBD family.</text>
</comment>
<reference evidence="4 5" key="1">
    <citation type="submission" date="2007-10" db="EMBL/GenBank/DDBJ databases">
        <title>Complete sequence of Caldivirga maquilingensis IC-167.</title>
        <authorList>
            <consortium name="US DOE Joint Genome Institute"/>
            <person name="Copeland A."/>
            <person name="Lucas S."/>
            <person name="Lapidus A."/>
            <person name="Barry K."/>
            <person name="Glavina del Rio T."/>
            <person name="Dalin E."/>
            <person name="Tice H."/>
            <person name="Pitluck S."/>
            <person name="Saunders E."/>
            <person name="Brettin T."/>
            <person name="Bruce D."/>
            <person name="Detter J.C."/>
            <person name="Han C."/>
            <person name="Schmutz J."/>
            <person name="Larimer F."/>
            <person name="Land M."/>
            <person name="Hauser L."/>
            <person name="Kyrpides N."/>
            <person name="Ivanova N."/>
            <person name="Biddle J.F."/>
            <person name="Zhang Z."/>
            <person name="Fitz-Gibbon S.T."/>
            <person name="Lowe T.M."/>
            <person name="Saltikov C."/>
            <person name="House C.H."/>
            <person name="Richardson P."/>
        </authorList>
    </citation>
    <scope>NUCLEOTIDE SEQUENCE [LARGE SCALE GENOMIC DNA]</scope>
    <source>
        <strain evidence="5">ATCC 700844 / DSM 13496 / JCM 10307 / IC-167</strain>
    </source>
</reference>
<sequence length="474" mass="53662">MRQDLHNLVEEGLTPEEVLSRDTPIRRSIEIKGKITSDVIEEISKAKNEPDWMRRLRLRNLELFNKLPAPNWLPNWVLENINLEEYSTYAKPDINRASSWDEIPPEVRKYYESLNIPEIEARALMGLGAQLDSEMIYFNIRKQLAEKGVVVMPMEEAVQKYPDLVKQYFMKIFPPEHKFAALHGALWSGGVFVYVPPGVRIEAPIEAFFLISNAGEGQFEHTLLIADKDSYIHFIEGCSAPRFSRYSFHDGMVELYAHEGARIRFTTVQNWSRNVINFNNKRAIAERNAKVEWVEASIGSMASFVYPSTILKGEGAGTEITGITVANGKHIKENGAKVIHDAPNTYSKIVNKSISANGGTVVYKGVVYVRRGARFARSHVSCDSLILDDKSKAYTIPHDQVFEDTAVVTHEAYTGRISEDKLFYLRSRGLNEEEAKSLIVLGFISDVTEGLPFEYAMVLNRVISLEFSKYGKVA</sequence>
<dbReference type="AlphaFoldDB" id="A8MB28"/>
<proteinExistence type="inferred from homology"/>
<dbReference type="PANTHER" id="PTHR30508:SF1">
    <property type="entry name" value="UPF0051 PROTEIN ABCI8, CHLOROPLASTIC-RELATED"/>
    <property type="match status" value="1"/>
</dbReference>
<dbReference type="Proteomes" id="UP000001137">
    <property type="component" value="Chromosome"/>
</dbReference>
<dbReference type="OrthoDB" id="372168at2157"/>
<dbReference type="eggNOG" id="arCOG01715">
    <property type="taxonomic scope" value="Archaea"/>
</dbReference>
<dbReference type="PANTHER" id="PTHR30508">
    <property type="entry name" value="FES CLUSTER ASSEMBLY PROTEIN SUF"/>
    <property type="match status" value="1"/>
</dbReference>
<dbReference type="NCBIfam" id="TIGR01980">
    <property type="entry name" value="sufB"/>
    <property type="match status" value="1"/>
</dbReference>
<gene>
    <name evidence="4" type="ordered locus">Cmaq_1840</name>
</gene>
<evidence type="ECO:0000313" key="5">
    <source>
        <dbReference type="Proteomes" id="UP000001137"/>
    </source>
</evidence>
<organism evidence="4 5">
    <name type="scientific">Caldivirga maquilingensis (strain ATCC 700844 / DSM 13496 / JCM 10307 / IC-167)</name>
    <dbReference type="NCBI Taxonomy" id="397948"/>
    <lineage>
        <taxon>Archaea</taxon>
        <taxon>Thermoproteota</taxon>
        <taxon>Thermoprotei</taxon>
        <taxon>Thermoproteales</taxon>
        <taxon>Thermoproteaceae</taxon>
        <taxon>Caldivirga</taxon>
    </lineage>
</organism>
<name>A8MB28_CALMQ</name>
<dbReference type="STRING" id="397948.Cmaq_1840"/>
<protein>
    <submittedName>
        <fullName evidence="4">FeS assembly protein SufB</fullName>
    </submittedName>
</protein>
<dbReference type="HOGENOM" id="CLU_026231_0_1_2"/>
<dbReference type="InterPro" id="IPR037284">
    <property type="entry name" value="SUF_FeS_clus_asmbl_SufBD_sf"/>
</dbReference>
<accession>A8MB28</accession>
<dbReference type="InterPro" id="IPR045595">
    <property type="entry name" value="SufBD_N"/>
</dbReference>